<dbReference type="Gene3D" id="2.40.160.10">
    <property type="entry name" value="Porin"/>
    <property type="match status" value="1"/>
</dbReference>
<reference evidence="1" key="1">
    <citation type="submission" date="2018-05" db="EMBL/GenBank/DDBJ databases">
        <authorList>
            <person name="Lanie J.A."/>
            <person name="Ng W.-L."/>
            <person name="Kazmierczak K.M."/>
            <person name="Andrzejewski T.M."/>
            <person name="Davidsen T.M."/>
            <person name="Wayne K.J."/>
            <person name="Tettelin H."/>
            <person name="Glass J.I."/>
            <person name="Rusch D."/>
            <person name="Podicherti R."/>
            <person name="Tsui H.-C.T."/>
            <person name="Winkler M.E."/>
        </authorList>
    </citation>
    <scope>NUCLEOTIDE SEQUENCE</scope>
</reference>
<feature type="non-terminal residue" evidence="1">
    <location>
        <position position="252"/>
    </location>
</feature>
<organism evidence="1">
    <name type="scientific">marine metagenome</name>
    <dbReference type="NCBI Taxonomy" id="408172"/>
    <lineage>
        <taxon>unclassified sequences</taxon>
        <taxon>metagenomes</taxon>
        <taxon>ecological metagenomes</taxon>
    </lineage>
</organism>
<dbReference type="AlphaFoldDB" id="A0A382S7Q0"/>
<evidence type="ECO:0008006" key="2">
    <source>
        <dbReference type="Google" id="ProtNLM"/>
    </source>
</evidence>
<dbReference type="SUPFAM" id="SSF56935">
    <property type="entry name" value="Porins"/>
    <property type="match status" value="1"/>
</dbReference>
<name>A0A382S7Q0_9ZZZZ</name>
<sequence length="252" mass="27360">MRNTAQHAFIGLALFAGATAAEEGDDRPFVVGGITDKPFISSTSRTAIGGYTETHFRWEREAGITEELTFDMKRFNLFVYAPVSERLRVAAEIEFEEKGEEIVIEAALIDFELSPAVTFRAGILLTPLGRFNVAHDSPVNDLTDRPLINTELVGTALSEPGMGFYGALFPTAASRVTYEIYAVNGFDDNVVLGEAAGTRIPAGKDNIEDNNNRPSITGRIAYSPDPAGELGLSLHTGPYNTWEIDGLTIDNP</sequence>
<accession>A0A382S7Q0</accession>
<proteinExistence type="predicted"/>
<dbReference type="InterPro" id="IPR023614">
    <property type="entry name" value="Porin_dom_sf"/>
</dbReference>
<protein>
    <recommendedName>
        <fullName evidence="2">TonB-dependent receptor-like beta-barrel domain-containing protein</fullName>
    </recommendedName>
</protein>
<evidence type="ECO:0000313" key="1">
    <source>
        <dbReference type="EMBL" id="SVD05919.1"/>
    </source>
</evidence>
<gene>
    <name evidence="1" type="ORF">METZ01_LOCUS358773</name>
</gene>
<dbReference type="EMBL" id="UINC01127055">
    <property type="protein sequence ID" value="SVD05919.1"/>
    <property type="molecule type" value="Genomic_DNA"/>
</dbReference>